<organism evidence="3 4">
    <name type="scientific">Plectus sambesii</name>
    <dbReference type="NCBI Taxonomy" id="2011161"/>
    <lineage>
        <taxon>Eukaryota</taxon>
        <taxon>Metazoa</taxon>
        <taxon>Ecdysozoa</taxon>
        <taxon>Nematoda</taxon>
        <taxon>Chromadorea</taxon>
        <taxon>Plectida</taxon>
        <taxon>Plectina</taxon>
        <taxon>Plectoidea</taxon>
        <taxon>Plectidae</taxon>
        <taxon>Plectus</taxon>
    </lineage>
</organism>
<protein>
    <submittedName>
        <fullName evidence="4">Uncharacterized protein</fullName>
    </submittedName>
</protein>
<keyword evidence="1" id="KW-0175">Coiled coil</keyword>
<feature type="compositionally biased region" description="Basic and acidic residues" evidence="2">
    <location>
        <begin position="16"/>
        <end position="36"/>
    </location>
</feature>
<keyword evidence="3" id="KW-1185">Reference proteome</keyword>
<evidence type="ECO:0000313" key="3">
    <source>
        <dbReference type="Proteomes" id="UP000887566"/>
    </source>
</evidence>
<sequence>MDGDRLHQGSSLSIEAGERHGVSENDHSVESDHEAAVIDTDCVDTKRDDTTPGLQTARHDVITVGLSTGHRREIDKLQTQLIAREQTVTKLNEQLNEMHAEQAKMQEQLWDEAEELR</sequence>
<feature type="coiled-coil region" evidence="1">
    <location>
        <begin position="74"/>
        <end position="108"/>
    </location>
</feature>
<name>A0A914W150_9BILA</name>
<dbReference type="AlphaFoldDB" id="A0A914W150"/>
<evidence type="ECO:0000313" key="4">
    <source>
        <dbReference type="WBParaSite" id="PSAMB.scaffold2804size21173.g19201.t1"/>
    </source>
</evidence>
<accession>A0A914W150</accession>
<dbReference type="WBParaSite" id="PSAMB.scaffold2804size21173.g19201.t1">
    <property type="protein sequence ID" value="PSAMB.scaffold2804size21173.g19201.t1"/>
    <property type="gene ID" value="PSAMB.scaffold2804size21173.g19201"/>
</dbReference>
<evidence type="ECO:0000256" key="1">
    <source>
        <dbReference type="SAM" id="Coils"/>
    </source>
</evidence>
<reference evidence="4" key="1">
    <citation type="submission" date="2022-11" db="UniProtKB">
        <authorList>
            <consortium name="WormBaseParasite"/>
        </authorList>
    </citation>
    <scope>IDENTIFICATION</scope>
</reference>
<proteinExistence type="predicted"/>
<evidence type="ECO:0000256" key="2">
    <source>
        <dbReference type="SAM" id="MobiDB-lite"/>
    </source>
</evidence>
<feature type="region of interest" description="Disordered" evidence="2">
    <location>
        <begin position="1"/>
        <end position="39"/>
    </location>
</feature>
<dbReference type="Proteomes" id="UP000887566">
    <property type="component" value="Unplaced"/>
</dbReference>